<dbReference type="InterPro" id="IPR007111">
    <property type="entry name" value="NACHT_NTPase"/>
</dbReference>
<dbReference type="Gene3D" id="3.40.50.300">
    <property type="entry name" value="P-loop containing nucleotide triphosphate hydrolases"/>
    <property type="match status" value="1"/>
</dbReference>
<dbReference type="PROSITE" id="PS50837">
    <property type="entry name" value="NACHT"/>
    <property type="match status" value="1"/>
</dbReference>
<dbReference type="InterPro" id="IPR016024">
    <property type="entry name" value="ARM-type_fold"/>
</dbReference>
<dbReference type="Gene3D" id="1.25.10.10">
    <property type="entry name" value="Leucine-rich Repeat Variant"/>
    <property type="match status" value="1"/>
</dbReference>
<reference evidence="3" key="1">
    <citation type="submission" date="2020-01" db="EMBL/GenBank/DDBJ databases">
        <title>Insect and environment-associated Actinomycetes.</title>
        <authorList>
            <person name="Currrie C."/>
            <person name="Chevrette M."/>
            <person name="Carlson C."/>
            <person name="Stubbendieck R."/>
            <person name="Wendt-Pienkowski E."/>
        </authorList>
    </citation>
    <scope>NUCLEOTIDE SEQUENCE</scope>
    <source>
        <strain evidence="3">SID14436</strain>
    </source>
</reference>
<dbReference type="Pfam" id="PF05729">
    <property type="entry name" value="NACHT"/>
    <property type="match status" value="1"/>
</dbReference>
<dbReference type="SUPFAM" id="SSF48371">
    <property type="entry name" value="ARM repeat"/>
    <property type="match status" value="1"/>
</dbReference>
<sequence>MMATHEAGGADHTQALLWSAPEGPLPAPPIDTRAQVLPVGDLEWPDAERLFLRLLHTVRPVQYAKLFGVPGQAQGGIDAYARLPLDLAHGESSGRDYITLQSRRIRTLTAAKIEKAVDDLLAGEWAHKTARFHFATSFDLQDTKLDTAIREQTERLAELKITFVPWGVQEVSSLLKDQPRIVDDFFGRPWVERFCGTDAAQGLAHNLPQQDSRELRAELRELYHAVFSAQGGVHTVDDAESDDTFVVLDVDPNRQRPDRFDAEQPEPAAEDQRWAQDPGDGHTYIASRLGGSRQSFRSAHQLLGRSNQVGPATGAVMAADEWLAGGKYRLLVGRPGAGKSSLLRFIAADLLSAQPQSVTLQREHGTDLPVWLPFGFLCRHLETSTENSLVSAAEAWLRSQSAAHLWPLVERALRDDRLLLLIDGIDEWSDVSAAERALGTLEAFLGRTAASAILSTRPYAVDRLNWRRPWEQAEITPLTDQQRRTISAAVLGPAERPLDIAASPAMWSGGIEAFLAQLETIPELAELSRSPLFLTLLATTWQGEPLPRQRFKIYARLVELLVEKHPQMRQRASHAHGAVLTAAEATMLFAAVAYRLRVKDPTGTVTKAEMRTLIVESMTDDQVLGYPQPEARRVADAVLALAEDEFGLIVSHGAGSYGFLHRVVLDHLAGEYLATRPAEEQKTVVQRTVQDPAWRDVLLALLTAQISSHTTEHLLAAALDTDTQRWADIDGYELLAEALAAGAKLTPRAQSLYINQLVERVETHPSLPHRANLITALTSMLASHAARTHLLPVMKRWLTAPRPNPSPTMWALHDLDIDDNRAAEYLLWGMRHPDEQVKVNAAAAIAHRFGGQPHILKQLITFTETGPSSAIQAAALLALSRGWPDTPETARLVDWARRQPSRPLRLVALQALQRTTPSGDATLYRQEERDWLLSLLHREDFHSGPWPTADLINIAATADAQAADFALETLTTNGRNGGDRSLAWILACHAFADDNRFKTWVAEQLSAPEQNGLILYDVSMIPQQWRADPNFAQALRPYVENELGGVTPYLAAGLATALPPAEAQALLLRNLDGHRPYAAARTLVEQYADDEQVRTALTRRLRGDFDQAAPMAGVAVDVLGPQEGFAVLVSLLRQPTTDHGSEKHVVVAETLAETWKTFEHTASEHHAEAEAAREVLAAYDPAELAALCTAVSPHPLMWHVPAVISAWPDQPAVQDFADRLLHDTRPIVSGIADTIPVAILRAYSNRTDVPSRRILDKTLTLLKHIGPELREVLAFELAHSALSVAELVDVMTEWKNEPDTAIRRTAFIGLTQVIKRHQQAHHDLAGSATWTAEMQWLRGEIRDELCAYGPELEERRQLAWIGMLMLSDLSLMDGIRETIGRPDAPSVTLDVLYGRDVDQILVDLAAENWEQLRSHLGDQVFERLNGRTSKRTASEQRRHVISALATVASRYPAIAELLRDEADNDATLRQDERFLSWAKEENRGDEGVLRAVVANLARTHHREGYDLDSLLDRDSWSVSDELFKAILTEETISTRPGFVQEGDGLAAYTQLFPSAPLAAATFRDLETWFTTDRDARQPRERGSVLGIAFGAAPPRDLPALATRAHTRFRLDIFDRYLSMFTKPLMRRLRTDADAIEAFKDALNDPMGICEDSPIMADPWDPIAHAHPEVQAMQRRYLFAVVLRQVGALPQADAAATISILESASPDTVVHNPFTHHEGPLCLAVLDLAVSAADPEALVRRW</sequence>
<dbReference type="InterPro" id="IPR027417">
    <property type="entry name" value="P-loop_NTPase"/>
</dbReference>
<dbReference type="SUPFAM" id="SSF52540">
    <property type="entry name" value="P-loop containing nucleoside triphosphate hydrolases"/>
    <property type="match status" value="1"/>
</dbReference>
<evidence type="ECO:0000259" key="2">
    <source>
        <dbReference type="PROSITE" id="PS50837"/>
    </source>
</evidence>
<dbReference type="InterPro" id="IPR011989">
    <property type="entry name" value="ARM-like"/>
</dbReference>
<gene>
    <name evidence="3" type="ORF">G3I53_11260</name>
</gene>
<protein>
    <submittedName>
        <fullName evidence="3">NACHT domain-containing protein</fullName>
    </submittedName>
</protein>
<dbReference type="EMBL" id="JAAGMD010000321">
    <property type="protein sequence ID" value="NEA86610.1"/>
    <property type="molecule type" value="Genomic_DNA"/>
</dbReference>
<organism evidence="3">
    <name type="scientific">Streptomyces sp. SID14436</name>
    <dbReference type="NCBI Taxonomy" id="2706070"/>
    <lineage>
        <taxon>Bacteria</taxon>
        <taxon>Bacillati</taxon>
        <taxon>Actinomycetota</taxon>
        <taxon>Actinomycetes</taxon>
        <taxon>Kitasatosporales</taxon>
        <taxon>Streptomycetaceae</taxon>
        <taxon>Streptomyces</taxon>
    </lineage>
</organism>
<dbReference type="RefSeq" id="WP_164334192.1">
    <property type="nucleotide sequence ID" value="NZ_JAAGMD010000321.1"/>
</dbReference>
<comment type="caution">
    <text evidence="3">The sequence shown here is derived from an EMBL/GenBank/DDBJ whole genome shotgun (WGS) entry which is preliminary data.</text>
</comment>
<feature type="region of interest" description="Disordered" evidence="1">
    <location>
        <begin position="252"/>
        <end position="280"/>
    </location>
</feature>
<proteinExistence type="predicted"/>
<evidence type="ECO:0000313" key="3">
    <source>
        <dbReference type="EMBL" id="NEA86610.1"/>
    </source>
</evidence>
<feature type="compositionally biased region" description="Basic and acidic residues" evidence="1">
    <location>
        <begin position="252"/>
        <end position="262"/>
    </location>
</feature>
<feature type="domain" description="NACHT" evidence="2">
    <location>
        <begin position="327"/>
        <end position="427"/>
    </location>
</feature>
<accession>A0A6G3QTU8</accession>
<name>A0A6G3QTU8_9ACTN</name>
<evidence type="ECO:0000256" key="1">
    <source>
        <dbReference type="SAM" id="MobiDB-lite"/>
    </source>
</evidence>